<proteinExistence type="predicted"/>
<dbReference type="OrthoDB" id="15698at2759"/>
<dbReference type="PROSITE" id="PS50097">
    <property type="entry name" value="BTB"/>
    <property type="match status" value="1"/>
</dbReference>
<dbReference type="SMART" id="SM00225">
    <property type="entry name" value="BTB"/>
    <property type="match status" value="1"/>
</dbReference>
<organism evidence="2 3">
    <name type="scientific">Tieghemostelium lacteum</name>
    <name type="common">Slime mold</name>
    <name type="synonym">Dictyostelium lacteum</name>
    <dbReference type="NCBI Taxonomy" id="361077"/>
    <lineage>
        <taxon>Eukaryota</taxon>
        <taxon>Amoebozoa</taxon>
        <taxon>Evosea</taxon>
        <taxon>Eumycetozoa</taxon>
        <taxon>Dictyostelia</taxon>
        <taxon>Dictyosteliales</taxon>
        <taxon>Raperosteliaceae</taxon>
        <taxon>Tieghemostelium</taxon>
    </lineage>
</organism>
<evidence type="ECO:0000313" key="2">
    <source>
        <dbReference type="EMBL" id="KYQ93404.1"/>
    </source>
</evidence>
<dbReference type="PANTHER" id="PTHR24410:SF23">
    <property type="entry name" value="BTB DOMAIN-CONTAINING PROTEIN-RELATED"/>
    <property type="match status" value="1"/>
</dbReference>
<dbReference type="Pfam" id="PF07707">
    <property type="entry name" value="BACK"/>
    <property type="match status" value="1"/>
</dbReference>
<reference evidence="2 3" key="1">
    <citation type="submission" date="2015-12" db="EMBL/GenBank/DDBJ databases">
        <title>Dictyostelia acquired genes for synthesis and detection of signals that induce cell-type specialization by lateral gene transfer from prokaryotes.</title>
        <authorList>
            <person name="Gloeckner G."/>
            <person name="Schaap P."/>
        </authorList>
    </citation>
    <scope>NUCLEOTIDE SEQUENCE [LARGE SCALE GENOMIC DNA]</scope>
    <source>
        <strain evidence="2 3">TK</strain>
    </source>
</reference>
<dbReference type="InterPro" id="IPR011705">
    <property type="entry name" value="BACK"/>
</dbReference>
<dbReference type="InterPro" id="IPR000210">
    <property type="entry name" value="BTB/POZ_dom"/>
</dbReference>
<dbReference type="Gene3D" id="3.30.710.10">
    <property type="entry name" value="Potassium Channel Kv1.1, Chain A"/>
    <property type="match status" value="1"/>
</dbReference>
<comment type="caution">
    <text evidence="2">The sequence shown here is derived from an EMBL/GenBank/DDBJ whole genome shotgun (WGS) entry which is preliminary data.</text>
</comment>
<dbReference type="STRING" id="361077.A0A151ZHT2"/>
<dbReference type="SUPFAM" id="SSF54695">
    <property type="entry name" value="POZ domain"/>
    <property type="match status" value="1"/>
</dbReference>
<dbReference type="Pfam" id="PF00651">
    <property type="entry name" value="BTB"/>
    <property type="match status" value="1"/>
</dbReference>
<dbReference type="InterPro" id="IPR011333">
    <property type="entry name" value="SKP1/BTB/POZ_sf"/>
</dbReference>
<name>A0A151ZHT2_TIELA</name>
<dbReference type="Proteomes" id="UP000076078">
    <property type="component" value="Unassembled WGS sequence"/>
</dbReference>
<dbReference type="EMBL" id="LODT01000028">
    <property type="protein sequence ID" value="KYQ93404.1"/>
    <property type="molecule type" value="Genomic_DNA"/>
</dbReference>
<dbReference type="InterPro" id="IPR051481">
    <property type="entry name" value="BTB-POZ/Galectin-3-binding"/>
</dbReference>
<evidence type="ECO:0000313" key="3">
    <source>
        <dbReference type="Proteomes" id="UP000076078"/>
    </source>
</evidence>
<dbReference type="SMART" id="SM00875">
    <property type="entry name" value="BACK"/>
    <property type="match status" value="1"/>
</dbReference>
<dbReference type="SUPFAM" id="SSF49785">
    <property type="entry name" value="Galactose-binding domain-like"/>
    <property type="match status" value="1"/>
</dbReference>
<feature type="domain" description="BTB" evidence="1">
    <location>
        <begin position="37"/>
        <end position="118"/>
    </location>
</feature>
<evidence type="ECO:0000259" key="1">
    <source>
        <dbReference type="PROSITE" id="PS50097"/>
    </source>
</evidence>
<protein>
    <recommendedName>
        <fullName evidence="1">BTB domain-containing protein</fullName>
    </recommendedName>
</protein>
<gene>
    <name evidence="2" type="ORF">DLAC_06090</name>
</gene>
<dbReference type="Gene3D" id="1.25.40.420">
    <property type="match status" value="1"/>
</dbReference>
<dbReference type="OMA" id="YAAPKNW"/>
<dbReference type="AlphaFoldDB" id="A0A151ZHT2"/>
<accession>A0A151ZHT2</accession>
<sequence>MKIQLISKIMVTSMGKNRLRKKYCSDFTHYFNNSELSDIIIQVTENGWDPEDMMSKSKDKYEFFAHKFVLSARSPVFMKMLSSSMIESKQTQLEIHFPKSIFYMILKYMYSGSIELDSQSVLDVLATADFYNLEDLKEFCGWFSLRSCMEGDKDMDICKVLHSAEQYGLEKIKVLCFDYITQHSMDILLSSPNWHLLTEESLISILDQDNLRVPEVEIFDSLVRWAQKQYAILKDLHGGGSGKNCINSSEPPLPTQEEFLKRKLSKPLKSIRFASMYPYQLSDHIEQTELVDKDILYEAYRYSAAGVIHPRHLTSSQLRQGVKEFQFESLNDQNGVLYYFGTLEGQDDTYDSPVTRKIIKVTSSSMSIGYPHPFAGRISTNMYTDKQDNSYYCVDLGTNYVLCPTYYSMRYGGDSQGSIYAAPKNWQFQGSLDGVEWKVLKDHQNDMSLKEGYSIAGWELKSIHSYRYLRILQTGPKPKKW</sequence>
<dbReference type="InParanoid" id="A0A151ZHT2"/>
<dbReference type="Gene3D" id="2.60.120.260">
    <property type="entry name" value="Galactose-binding domain-like"/>
    <property type="match status" value="1"/>
</dbReference>
<dbReference type="PANTHER" id="PTHR24410">
    <property type="entry name" value="HL07962P-RELATED"/>
    <property type="match status" value="1"/>
</dbReference>
<keyword evidence="3" id="KW-1185">Reference proteome</keyword>
<dbReference type="InterPro" id="IPR008979">
    <property type="entry name" value="Galactose-bd-like_sf"/>
</dbReference>